<keyword evidence="11 15" id="KW-1133">Transmembrane helix</keyword>
<evidence type="ECO:0000259" key="17">
    <source>
        <dbReference type="PROSITE" id="PS50011"/>
    </source>
</evidence>
<dbReference type="GO" id="GO:0030509">
    <property type="term" value="P:BMP signaling pathway"/>
    <property type="evidence" value="ECO:0007669"/>
    <property type="project" value="TreeGrafter"/>
</dbReference>
<name>A0A1J1J8J8_9DIPT</name>
<sequence>MNPLGIIILNFILLSVAGASPTRRVCMEFNRNSIAGRLDQSDDNSEYQEETENDIVDDDELYVDQNFTDIHQYKTQETCANNFEYCFSAWRIEKDGSTKLYSQGCWEHVRGCNQSACIGYQEKQAVVFCCCNTDLCNNNLTNVTPQTSPVVIPPARSNFADNSVLKNPAVWVSFISTAIMLFIIALVFFVSCRVKTKPKPEASPLAPSGPGYSSNLYNVDNLKPISIIGEGKFGIVWKGMVNEQPVAVKIFSAPKKQYFINEREIYSQPFMNSSPSLLTYFGSDERLTSDGKMEYMLVLSLAEYGCLQEYLRANTTTFAVYCRMAISITRGLSFLHTRIQKGDTLKMCICHRDLNSRNILVKSDLSCCLCDFGFAMKTSGSHYAQQGEMIAAETKSIHEVGTLRYMAPEILEGAVNLRDCESSLKQIDVYSLGLVLWELCMRCQEFYPPEMTTPPYKAPYEAEIGIHPSFDQMRLLVLQHKARPLFPTCWGGGSAASASKEICEDLWDHDPDARLSSLCVEERLMEIATLHPRSHFVSSNTHLDANNLISSAAPAISFCPPVQGCHQVIAQVEHTSETFLSSPSSDSGRVIPIKNREMFGQQIQQFQGRNLCLERNLVQIHQADQSNDEKPIKKCPLAMGNQLISGINSDSHFYDMEYEVLVEELLNKNIKTSPTTVSDSNNYSEILPKRNNADKRGMRWNGVRKMIQRKFSKKSHLGNINQQLTSPTNRNIHLNMIESNSAVIEKKPNNIQRPKNLDISPIVVSRKLQTFKTPPHDSENETFTIIKESSKIVTSKSATLNTISDELSSEGKNLKRQRSLEVFREVFGPGKGSVERLRDVHQRIKTPGDVPPSVRKVRASKTLSLYDDRMMNSELRFDGSSNSM</sequence>
<keyword evidence="12 15" id="KW-0472">Membrane</keyword>
<evidence type="ECO:0000313" key="18">
    <source>
        <dbReference type="EMBL" id="CRL08731.1"/>
    </source>
</evidence>
<evidence type="ECO:0000256" key="1">
    <source>
        <dbReference type="ARBA" id="ARBA00004479"/>
    </source>
</evidence>
<dbReference type="InterPro" id="IPR045860">
    <property type="entry name" value="Snake_toxin-like_sf"/>
</dbReference>
<evidence type="ECO:0000256" key="16">
    <source>
        <dbReference type="SAM" id="SignalP"/>
    </source>
</evidence>
<evidence type="ECO:0000313" key="19">
    <source>
        <dbReference type="Proteomes" id="UP000183832"/>
    </source>
</evidence>
<dbReference type="AlphaFoldDB" id="A0A1J1J8J8"/>
<evidence type="ECO:0000256" key="9">
    <source>
        <dbReference type="ARBA" id="ARBA00022777"/>
    </source>
</evidence>
<comment type="subcellular location">
    <subcellularLocation>
        <location evidence="1">Membrane</location>
        <topology evidence="1">Single-pass type I membrane protein</topology>
    </subcellularLocation>
</comment>
<dbReference type="EMBL" id="CVRI01000075">
    <property type="protein sequence ID" value="CRL08731.1"/>
    <property type="molecule type" value="Genomic_DNA"/>
</dbReference>
<dbReference type="SUPFAM" id="SSF57302">
    <property type="entry name" value="Snake toxin-like"/>
    <property type="match status" value="1"/>
</dbReference>
<proteinExistence type="inferred from homology"/>
<protein>
    <recommendedName>
        <fullName evidence="3">receptor protein serine/threonine kinase</fullName>
        <ecNumber evidence="3">2.7.11.30</ecNumber>
    </recommendedName>
</protein>
<dbReference type="CDD" id="cd23533">
    <property type="entry name" value="TFP_LU_ECD_BMPR2_like"/>
    <property type="match status" value="1"/>
</dbReference>
<dbReference type="Pfam" id="PF00069">
    <property type="entry name" value="Pkinase"/>
    <property type="match status" value="1"/>
</dbReference>
<evidence type="ECO:0000256" key="2">
    <source>
        <dbReference type="ARBA" id="ARBA00009605"/>
    </source>
</evidence>
<keyword evidence="4" id="KW-0723">Serine/threonine-protein kinase</keyword>
<dbReference type="Proteomes" id="UP000183832">
    <property type="component" value="Unassembled WGS sequence"/>
</dbReference>
<dbReference type="OrthoDB" id="669224at2759"/>
<dbReference type="Gene3D" id="2.10.60.10">
    <property type="entry name" value="CD59"/>
    <property type="match status" value="1"/>
</dbReference>
<feature type="chain" id="PRO_5012158994" description="receptor protein serine/threonine kinase" evidence="16">
    <location>
        <begin position="20"/>
        <end position="884"/>
    </location>
</feature>
<dbReference type="PANTHER" id="PTHR23255:SF100">
    <property type="entry name" value="RECEPTOR PROTEIN SERINE_THREONINE KINASE"/>
    <property type="match status" value="1"/>
</dbReference>
<dbReference type="EC" id="2.7.11.30" evidence="3"/>
<dbReference type="PANTHER" id="PTHR23255">
    <property type="entry name" value="TRANSFORMING GROWTH FACTOR-BETA RECEPTOR TYPE I AND II"/>
    <property type="match status" value="1"/>
</dbReference>
<feature type="domain" description="Protein kinase" evidence="17">
    <location>
        <begin position="222"/>
        <end position="534"/>
    </location>
</feature>
<keyword evidence="9" id="KW-0418">Kinase</keyword>
<evidence type="ECO:0000256" key="4">
    <source>
        <dbReference type="ARBA" id="ARBA00022527"/>
    </source>
</evidence>
<evidence type="ECO:0000256" key="14">
    <source>
        <dbReference type="PROSITE-ProRule" id="PRU10141"/>
    </source>
</evidence>
<dbReference type="STRING" id="568069.A0A1J1J8J8"/>
<keyword evidence="19" id="KW-1185">Reference proteome</keyword>
<feature type="binding site" evidence="14">
    <location>
        <position position="256"/>
    </location>
    <ligand>
        <name>ATP</name>
        <dbReference type="ChEBI" id="CHEBI:30616"/>
    </ligand>
</feature>
<dbReference type="SUPFAM" id="SSF56112">
    <property type="entry name" value="Protein kinase-like (PK-like)"/>
    <property type="match status" value="1"/>
</dbReference>
<dbReference type="Gene3D" id="3.30.200.20">
    <property type="entry name" value="Phosphorylase Kinase, domain 1"/>
    <property type="match status" value="1"/>
</dbReference>
<organism evidence="18 19">
    <name type="scientific">Clunio marinus</name>
    <dbReference type="NCBI Taxonomy" id="568069"/>
    <lineage>
        <taxon>Eukaryota</taxon>
        <taxon>Metazoa</taxon>
        <taxon>Ecdysozoa</taxon>
        <taxon>Arthropoda</taxon>
        <taxon>Hexapoda</taxon>
        <taxon>Insecta</taxon>
        <taxon>Pterygota</taxon>
        <taxon>Neoptera</taxon>
        <taxon>Endopterygota</taxon>
        <taxon>Diptera</taxon>
        <taxon>Nematocera</taxon>
        <taxon>Chironomoidea</taxon>
        <taxon>Chironomidae</taxon>
        <taxon>Clunio</taxon>
    </lineage>
</organism>
<keyword evidence="13" id="KW-0675">Receptor</keyword>
<dbReference type="InterPro" id="IPR000333">
    <property type="entry name" value="TGFB_receptor"/>
</dbReference>
<evidence type="ECO:0000256" key="7">
    <source>
        <dbReference type="ARBA" id="ARBA00022729"/>
    </source>
</evidence>
<dbReference type="GO" id="GO:0005886">
    <property type="term" value="C:plasma membrane"/>
    <property type="evidence" value="ECO:0007669"/>
    <property type="project" value="TreeGrafter"/>
</dbReference>
<keyword evidence="5" id="KW-0808">Transferase</keyword>
<dbReference type="PROSITE" id="PS00107">
    <property type="entry name" value="PROTEIN_KINASE_ATP"/>
    <property type="match status" value="1"/>
</dbReference>
<keyword evidence="10 14" id="KW-0067">ATP-binding</keyword>
<evidence type="ECO:0000256" key="3">
    <source>
        <dbReference type="ARBA" id="ARBA00012401"/>
    </source>
</evidence>
<evidence type="ECO:0000256" key="12">
    <source>
        <dbReference type="ARBA" id="ARBA00023136"/>
    </source>
</evidence>
<dbReference type="InterPro" id="IPR011009">
    <property type="entry name" value="Kinase-like_dom_sf"/>
</dbReference>
<dbReference type="GO" id="GO:0043235">
    <property type="term" value="C:receptor complex"/>
    <property type="evidence" value="ECO:0007669"/>
    <property type="project" value="TreeGrafter"/>
</dbReference>
<reference evidence="18 19" key="1">
    <citation type="submission" date="2015-04" db="EMBL/GenBank/DDBJ databases">
        <authorList>
            <person name="Syromyatnikov M.Y."/>
            <person name="Popov V.N."/>
        </authorList>
    </citation>
    <scope>NUCLEOTIDE SEQUENCE [LARGE SCALE GENOMIC DNA]</scope>
</reference>
<evidence type="ECO:0000256" key="15">
    <source>
        <dbReference type="SAM" id="Phobius"/>
    </source>
</evidence>
<feature type="transmembrane region" description="Helical" evidence="15">
    <location>
        <begin position="169"/>
        <end position="190"/>
    </location>
</feature>
<feature type="signal peptide" evidence="16">
    <location>
        <begin position="1"/>
        <end position="19"/>
    </location>
</feature>
<evidence type="ECO:0000256" key="10">
    <source>
        <dbReference type="ARBA" id="ARBA00022840"/>
    </source>
</evidence>
<keyword evidence="7 16" id="KW-0732">Signal</keyword>
<evidence type="ECO:0000256" key="11">
    <source>
        <dbReference type="ARBA" id="ARBA00022989"/>
    </source>
</evidence>
<dbReference type="InterPro" id="IPR017441">
    <property type="entry name" value="Protein_kinase_ATP_BS"/>
</dbReference>
<dbReference type="Pfam" id="PF01064">
    <property type="entry name" value="Activin_recp"/>
    <property type="match status" value="1"/>
</dbReference>
<evidence type="ECO:0000256" key="8">
    <source>
        <dbReference type="ARBA" id="ARBA00022741"/>
    </source>
</evidence>
<dbReference type="InterPro" id="IPR000719">
    <property type="entry name" value="Prot_kinase_dom"/>
</dbReference>
<dbReference type="Gene3D" id="1.10.510.10">
    <property type="entry name" value="Transferase(Phosphotransferase) domain 1"/>
    <property type="match status" value="1"/>
</dbReference>
<evidence type="ECO:0000256" key="13">
    <source>
        <dbReference type="ARBA" id="ARBA00023170"/>
    </source>
</evidence>
<keyword evidence="8 14" id="KW-0547">Nucleotide-binding</keyword>
<keyword evidence="6 15" id="KW-0812">Transmembrane</keyword>
<dbReference type="FunFam" id="3.30.200.20:FF:000094">
    <property type="entry name" value="Serine/threonine-protein kinase receptor"/>
    <property type="match status" value="1"/>
</dbReference>
<dbReference type="GO" id="GO:0005524">
    <property type="term" value="F:ATP binding"/>
    <property type="evidence" value="ECO:0007669"/>
    <property type="project" value="UniProtKB-UniRule"/>
</dbReference>
<dbReference type="GO" id="GO:0005024">
    <property type="term" value="F:transforming growth factor beta receptor activity"/>
    <property type="evidence" value="ECO:0007669"/>
    <property type="project" value="TreeGrafter"/>
</dbReference>
<dbReference type="PROSITE" id="PS50011">
    <property type="entry name" value="PROTEIN_KINASE_DOM"/>
    <property type="match status" value="1"/>
</dbReference>
<accession>A0A1J1J8J8</accession>
<dbReference type="InterPro" id="IPR000472">
    <property type="entry name" value="Activin_recp"/>
</dbReference>
<evidence type="ECO:0000256" key="6">
    <source>
        <dbReference type="ARBA" id="ARBA00022692"/>
    </source>
</evidence>
<comment type="similarity">
    <text evidence="2">Belongs to the protein kinase superfamily. TKL Ser/Thr protein kinase family. TGFB receptor subfamily.</text>
</comment>
<evidence type="ECO:0000256" key="5">
    <source>
        <dbReference type="ARBA" id="ARBA00022679"/>
    </source>
</evidence>
<gene>
    <name evidence="18" type="ORF">CLUMA_CG021245</name>
</gene>